<accession>A0A3P8L7B5</accession>
<dbReference type="OrthoDB" id="3822696at2"/>
<dbReference type="AlphaFoldDB" id="A0A3P8L7B5"/>
<sequence length="227" mass="23817">MSESIAGLTGTESAVLLVLASAAEPVRNPDLKLLGPALEAPSRRKLVERGLLDVEVGERRALLLSLTDRGWAAAAALLEAPPPPRATPQLRALFTFAAGIGRYLRRESLALGEVVTPADAPSAVPEPAPEPVPAPPPAAPPDGPPSARVREAYRRIAVPGAWVALRDLRAALAGVPRTVVDEGLRALYPEPGVHIVAEDNLKALTPDDHAAALQLGGRPLHAIRITR</sequence>
<feature type="compositionally biased region" description="Pro residues" evidence="1">
    <location>
        <begin position="124"/>
        <end position="144"/>
    </location>
</feature>
<dbReference type="EMBL" id="LR131273">
    <property type="protein sequence ID" value="VDR39341.1"/>
    <property type="molecule type" value="Genomic_DNA"/>
</dbReference>
<dbReference type="Proteomes" id="UP000271626">
    <property type="component" value="Chromosome"/>
</dbReference>
<feature type="region of interest" description="Disordered" evidence="1">
    <location>
        <begin position="119"/>
        <end position="146"/>
    </location>
</feature>
<reference evidence="2 3" key="1">
    <citation type="submission" date="2018-12" db="EMBL/GenBank/DDBJ databases">
        <authorList>
            <consortium name="Pathogen Informatics"/>
        </authorList>
    </citation>
    <scope>NUCLEOTIDE SEQUENCE [LARGE SCALE GENOMIC DNA]</scope>
    <source>
        <strain evidence="2 3">NCTC10741</strain>
    </source>
</reference>
<name>A0A3P8L7B5_TSUPA</name>
<evidence type="ECO:0000256" key="1">
    <source>
        <dbReference type="SAM" id="MobiDB-lite"/>
    </source>
</evidence>
<evidence type="ECO:0000313" key="3">
    <source>
        <dbReference type="Proteomes" id="UP000271626"/>
    </source>
</evidence>
<organism evidence="2 3">
    <name type="scientific">Tsukamurella paurometabola</name>
    <name type="common">Corynebacterium paurometabolum</name>
    <dbReference type="NCBI Taxonomy" id="2061"/>
    <lineage>
        <taxon>Bacteria</taxon>
        <taxon>Bacillati</taxon>
        <taxon>Actinomycetota</taxon>
        <taxon>Actinomycetes</taxon>
        <taxon>Mycobacteriales</taxon>
        <taxon>Tsukamurellaceae</taxon>
        <taxon>Tsukamurella</taxon>
    </lineage>
</organism>
<evidence type="ECO:0000313" key="2">
    <source>
        <dbReference type="EMBL" id="VDR39341.1"/>
    </source>
</evidence>
<proteinExistence type="predicted"/>
<protein>
    <submittedName>
        <fullName evidence="2">Uncharacterized protein</fullName>
    </submittedName>
</protein>
<gene>
    <name evidence="2" type="ORF">NCTC10741_02483</name>
</gene>
<dbReference type="RefSeq" id="WP_126196448.1">
    <property type="nucleotide sequence ID" value="NZ_CP085954.1"/>
</dbReference>